<feature type="compositionally biased region" description="Low complexity" evidence="1">
    <location>
        <begin position="200"/>
        <end position="211"/>
    </location>
</feature>
<feature type="region of interest" description="Disordered" evidence="1">
    <location>
        <begin position="96"/>
        <end position="134"/>
    </location>
</feature>
<dbReference type="SUPFAM" id="SSF53335">
    <property type="entry name" value="S-adenosyl-L-methionine-dependent methyltransferases"/>
    <property type="match status" value="1"/>
</dbReference>
<reference evidence="2 3" key="1">
    <citation type="submission" date="2015-01" db="EMBL/GenBank/DDBJ databases">
        <title>The Genome Sequence of Cladophialophora immunda CBS83496.</title>
        <authorList>
            <consortium name="The Broad Institute Genomics Platform"/>
            <person name="Cuomo C."/>
            <person name="de Hoog S."/>
            <person name="Gorbushina A."/>
            <person name="Stielow B."/>
            <person name="Teixiera M."/>
            <person name="Abouelleil A."/>
            <person name="Chapman S.B."/>
            <person name="Priest M."/>
            <person name="Young S.K."/>
            <person name="Wortman J."/>
            <person name="Nusbaum C."/>
            <person name="Birren B."/>
        </authorList>
    </citation>
    <scope>NUCLEOTIDE SEQUENCE [LARGE SCALE GENOMIC DNA]</scope>
    <source>
        <strain evidence="2 3">CBS 83496</strain>
    </source>
</reference>
<dbReference type="RefSeq" id="XP_016254784.1">
    <property type="nucleotide sequence ID" value="XM_016387856.1"/>
</dbReference>
<proteinExistence type="predicted"/>
<accession>A0A0D2CTT8</accession>
<dbReference type="VEuPathDB" id="FungiDB:PV07_01345"/>
<dbReference type="InterPro" id="IPR029063">
    <property type="entry name" value="SAM-dependent_MTases_sf"/>
</dbReference>
<organism evidence="2 3">
    <name type="scientific">Cladophialophora immunda</name>
    <dbReference type="NCBI Taxonomy" id="569365"/>
    <lineage>
        <taxon>Eukaryota</taxon>
        <taxon>Fungi</taxon>
        <taxon>Dikarya</taxon>
        <taxon>Ascomycota</taxon>
        <taxon>Pezizomycotina</taxon>
        <taxon>Eurotiomycetes</taxon>
        <taxon>Chaetothyriomycetidae</taxon>
        <taxon>Chaetothyriales</taxon>
        <taxon>Herpotrichiellaceae</taxon>
        <taxon>Cladophialophora</taxon>
    </lineage>
</organism>
<name>A0A0D2CTT8_9EURO</name>
<evidence type="ECO:0000313" key="3">
    <source>
        <dbReference type="Proteomes" id="UP000054466"/>
    </source>
</evidence>
<dbReference type="PANTHER" id="PTHR39290">
    <property type="entry name" value="C3H1-TYPE DOMAIN-CONTAINING PROTEIN-RELATED"/>
    <property type="match status" value="1"/>
</dbReference>
<sequence>MAPSPPAVTDGSKTWSPSHLFEDDNDAAAGIWDKIHTHLKANEFRAAIAAAFELAPGDNFTYHATASVNLGQAEAAIRAGRANGLHAWYVEAGAPSADSQDASSSRDDGAGNSNNNDSESRMVPGQPSLRISGYPPPADIQAYIALFDPTKSAANSLKSLAANAKKGSLRATVAEHLLRKRHLDPSITVPKFKPTPPPTAATTTTAATATAQQDGSNRSTPKTRHENPSLDFWAYSCMALEYAGPNADTALVKMSHHMLPVYMHHFGCVCPSWESLQVISKLATAAAATASATTATSSGGSGSGSGTLTPTVLDMGSGNGYWTLMLRRLGLDVVAVDSGQSRWRSVWIPDTHVADGVQYLRKRAGCPHALLLLVYPVVGGGGGGEFTRRVLDAYAGDVVCVAGTQNGNGYTGFRDMMVDEYMAQRPGPRWEKVAQVPLPSFAGKDDALFAFRRVKEVGR</sequence>
<dbReference type="GeneID" id="27340539"/>
<dbReference type="HOGENOM" id="CLU_054799_0_0_1"/>
<feature type="region of interest" description="Disordered" evidence="1">
    <location>
        <begin position="187"/>
        <end position="225"/>
    </location>
</feature>
<dbReference type="PANTHER" id="PTHR39290:SF6">
    <property type="entry name" value="S-ADENOSYL-L-METHIONINE-DEPENDENT METHYLTRANSFERASES SUPERFAMILY PROTEIN"/>
    <property type="match status" value="1"/>
</dbReference>
<gene>
    <name evidence="2" type="ORF">PV07_01345</name>
</gene>
<evidence type="ECO:0000313" key="2">
    <source>
        <dbReference type="EMBL" id="KIW34568.1"/>
    </source>
</evidence>
<dbReference type="OrthoDB" id="5411518at2759"/>
<keyword evidence="3" id="KW-1185">Reference proteome</keyword>
<dbReference type="AlphaFoldDB" id="A0A0D2CTT8"/>
<protein>
    <submittedName>
        <fullName evidence="2">Uncharacterized protein</fullName>
    </submittedName>
</protein>
<dbReference type="Proteomes" id="UP000054466">
    <property type="component" value="Unassembled WGS sequence"/>
</dbReference>
<evidence type="ECO:0000256" key="1">
    <source>
        <dbReference type="SAM" id="MobiDB-lite"/>
    </source>
</evidence>
<dbReference type="EMBL" id="KN847040">
    <property type="protein sequence ID" value="KIW34568.1"/>
    <property type="molecule type" value="Genomic_DNA"/>
</dbReference>